<feature type="coiled-coil region" evidence="1">
    <location>
        <begin position="8"/>
        <end position="50"/>
    </location>
</feature>
<name>A0AAE0FT53_9CHLO</name>
<keyword evidence="4" id="KW-1185">Reference proteome</keyword>
<dbReference type="Proteomes" id="UP001190700">
    <property type="component" value="Unassembled WGS sequence"/>
</dbReference>
<feature type="region of interest" description="Disordered" evidence="2">
    <location>
        <begin position="320"/>
        <end position="352"/>
    </location>
</feature>
<evidence type="ECO:0000313" key="3">
    <source>
        <dbReference type="EMBL" id="KAK3265597.1"/>
    </source>
</evidence>
<evidence type="ECO:0000313" key="4">
    <source>
        <dbReference type="Proteomes" id="UP001190700"/>
    </source>
</evidence>
<evidence type="ECO:0000256" key="2">
    <source>
        <dbReference type="SAM" id="MobiDB-lite"/>
    </source>
</evidence>
<proteinExistence type="predicted"/>
<evidence type="ECO:0000256" key="1">
    <source>
        <dbReference type="SAM" id="Coils"/>
    </source>
</evidence>
<gene>
    <name evidence="3" type="ORF">CYMTET_25732</name>
</gene>
<keyword evidence="1" id="KW-0175">Coiled coil</keyword>
<sequence>MSQQYSEFERVQKRCQVAEQQLEKERGELISSLLEAVKRAEDDLSSERAAHTTVQQKLLEERTAREAAEGQLTIARGDHARMRDALEDERAAVEELGGQLAAERLAHSATREELMKERARIDEILQSYDALYKRMATQQAEQHDFVANSTPAKATTAEASLVFLPETQYEARVDSHEVAPAITDDMTGDASFELDALMSMLLPGCQPDDPPTRSVSDGADTPPMSSASPPPSELSVVDSMPLVDQLPRHASPVTKAPVSLEPFATPPSSELDDLTQGRKESQMRMLHPAPTVTPVCTDRGCFTPGPTVTPVCTDEAFTPAPTVTPVCTDEPFTRPSRPLPPPRRLSAEAQMR</sequence>
<dbReference type="EMBL" id="LGRX02013811">
    <property type="protein sequence ID" value="KAK3265597.1"/>
    <property type="molecule type" value="Genomic_DNA"/>
</dbReference>
<feature type="region of interest" description="Disordered" evidence="2">
    <location>
        <begin position="203"/>
        <end position="236"/>
    </location>
</feature>
<comment type="caution">
    <text evidence="3">The sequence shown here is derived from an EMBL/GenBank/DDBJ whole genome shotgun (WGS) entry which is preliminary data.</text>
</comment>
<protein>
    <submittedName>
        <fullName evidence="3">Uncharacterized protein</fullName>
    </submittedName>
</protein>
<organism evidence="3 4">
    <name type="scientific">Cymbomonas tetramitiformis</name>
    <dbReference type="NCBI Taxonomy" id="36881"/>
    <lineage>
        <taxon>Eukaryota</taxon>
        <taxon>Viridiplantae</taxon>
        <taxon>Chlorophyta</taxon>
        <taxon>Pyramimonadophyceae</taxon>
        <taxon>Pyramimonadales</taxon>
        <taxon>Pyramimonadaceae</taxon>
        <taxon>Cymbomonas</taxon>
    </lineage>
</organism>
<dbReference type="AlphaFoldDB" id="A0AAE0FT53"/>
<feature type="region of interest" description="Disordered" evidence="2">
    <location>
        <begin position="250"/>
        <end position="274"/>
    </location>
</feature>
<reference evidence="3 4" key="1">
    <citation type="journal article" date="2015" name="Genome Biol. Evol.">
        <title>Comparative Genomics of a Bacterivorous Green Alga Reveals Evolutionary Causalities and Consequences of Phago-Mixotrophic Mode of Nutrition.</title>
        <authorList>
            <person name="Burns J.A."/>
            <person name="Paasch A."/>
            <person name="Narechania A."/>
            <person name="Kim E."/>
        </authorList>
    </citation>
    <scope>NUCLEOTIDE SEQUENCE [LARGE SCALE GENOMIC DNA]</scope>
    <source>
        <strain evidence="3 4">PLY_AMNH</strain>
    </source>
</reference>
<accession>A0AAE0FT53</accession>